<sequence>MAEPLSVSCQLVPFSPHHISQRVVMFAPESTFEGIQAIAGLAGAAAHNGKLNAVATIASASLVFLFVYIVSTSSVAYCYWLKTICRHIPPPCDYNSPQKDNVV</sequence>
<name>K4KII8_SIMAS</name>
<dbReference type="Proteomes" id="UP000000466">
    <property type="component" value="Chromosome"/>
</dbReference>
<dbReference type="KEGG" id="saga:M5M_02805"/>
<dbReference type="EMBL" id="CP003746">
    <property type="protein sequence ID" value="AFU97778.1"/>
    <property type="molecule type" value="Genomic_DNA"/>
</dbReference>
<evidence type="ECO:0000313" key="2">
    <source>
        <dbReference type="EMBL" id="AFU97778.1"/>
    </source>
</evidence>
<keyword evidence="1" id="KW-0472">Membrane</keyword>
<keyword evidence="1" id="KW-0812">Transmembrane</keyword>
<dbReference type="STRING" id="1117647.M5M_02805"/>
<evidence type="ECO:0000313" key="3">
    <source>
        <dbReference type="Proteomes" id="UP000000466"/>
    </source>
</evidence>
<proteinExistence type="predicted"/>
<dbReference type="AlphaFoldDB" id="K4KII8"/>
<evidence type="ECO:0000256" key="1">
    <source>
        <dbReference type="SAM" id="Phobius"/>
    </source>
</evidence>
<protein>
    <submittedName>
        <fullName evidence="2">Uncharacterized protein</fullName>
    </submittedName>
</protein>
<feature type="transmembrane region" description="Helical" evidence="1">
    <location>
        <begin position="57"/>
        <end position="80"/>
    </location>
</feature>
<reference evidence="2 3" key="1">
    <citation type="journal article" date="2013" name="Genome Announc.">
        <title>Complete genome sequence of Simiduia agarivorans SA1(T), a marine bacterium able to degrade a variety of polysaccharides.</title>
        <authorList>
            <person name="Lin S.Y."/>
            <person name="Shieh W.Y."/>
            <person name="Chen J.S."/>
            <person name="Tang S.L."/>
        </authorList>
    </citation>
    <scope>NUCLEOTIDE SEQUENCE [LARGE SCALE GENOMIC DNA]</scope>
    <source>
        <strain evidence="3">DSM 21679 / JCM 13881 / BCRC 17597 / SA1</strain>
    </source>
</reference>
<organism evidence="2 3">
    <name type="scientific">Simiduia agarivorans (strain DSM 21679 / JCM 13881 / BCRC 17597 / SA1)</name>
    <dbReference type="NCBI Taxonomy" id="1117647"/>
    <lineage>
        <taxon>Bacteria</taxon>
        <taxon>Pseudomonadati</taxon>
        <taxon>Pseudomonadota</taxon>
        <taxon>Gammaproteobacteria</taxon>
        <taxon>Cellvibrionales</taxon>
        <taxon>Cellvibrionaceae</taxon>
        <taxon>Simiduia</taxon>
    </lineage>
</organism>
<accession>K4KII8</accession>
<dbReference type="HOGENOM" id="CLU_2261933_0_0_6"/>
<gene>
    <name evidence="2" type="ordered locus">M5M_02805</name>
</gene>
<keyword evidence="3" id="KW-1185">Reference proteome</keyword>
<keyword evidence="1" id="KW-1133">Transmembrane helix</keyword>